<evidence type="ECO:0000313" key="1">
    <source>
        <dbReference type="EMBL" id="MDG0810437.1"/>
    </source>
</evidence>
<gene>
    <name evidence="1" type="ORF">OMP40_14570</name>
</gene>
<reference evidence="1" key="1">
    <citation type="submission" date="2022-10" db="EMBL/GenBank/DDBJ databases">
        <title>Comparative genomic analysis of Cohnella hashimotonis sp. nov., isolated from the International Space Station.</title>
        <authorList>
            <person name="Simpson A."/>
            <person name="Venkateswaran K."/>
        </authorList>
    </citation>
    <scope>NUCLEOTIDE SEQUENCE</scope>
    <source>
        <strain evidence="1">DSM 28161</strain>
    </source>
</reference>
<name>A0A9X4KT66_9BACL</name>
<protein>
    <submittedName>
        <fullName evidence="1">Uncharacterized protein</fullName>
    </submittedName>
</protein>
<dbReference type="Proteomes" id="UP001153404">
    <property type="component" value="Unassembled WGS sequence"/>
</dbReference>
<keyword evidence="2" id="KW-1185">Reference proteome</keyword>
<organism evidence="1 2">
    <name type="scientific">Cohnella rhizosphaerae</name>
    <dbReference type="NCBI Taxonomy" id="1457232"/>
    <lineage>
        <taxon>Bacteria</taxon>
        <taxon>Bacillati</taxon>
        <taxon>Bacillota</taxon>
        <taxon>Bacilli</taxon>
        <taxon>Bacillales</taxon>
        <taxon>Paenibacillaceae</taxon>
        <taxon>Cohnella</taxon>
    </lineage>
</organism>
<proteinExistence type="predicted"/>
<dbReference type="AlphaFoldDB" id="A0A9X4KT66"/>
<evidence type="ECO:0000313" key="2">
    <source>
        <dbReference type="Proteomes" id="UP001153404"/>
    </source>
</evidence>
<dbReference type="EMBL" id="JAPDIA010000003">
    <property type="protein sequence ID" value="MDG0810437.1"/>
    <property type="molecule type" value="Genomic_DNA"/>
</dbReference>
<accession>A0A9X4KT66</accession>
<sequence>MADTRRLTVTSRTVTASPDRITSIATISPPAAVMTVATSAKLVTDF</sequence>
<comment type="caution">
    <text evidence="1">The sequence shown here is derived from an EMBL/GenBank/DDBJ whole genome shotgun (WGS) entry which is preliminary data.</text>
</comment>